<proteinExistence type="inferred from homology"/>
<feature type="transmembrane region" description="Helical" evidence="9">
    <location>
        <begin position="108"/>
        <end position="133"/>
    </location>
</feature>
<dbReference type="RefSeq" id="WP_256623585.1">
    <property type="nucleotide sequence ID" value="NZ_JTEO01000006.1"/>
</dbReference>
<keyword evidence="13" id="KW-1185">Reference proteome</keyword>
<protein>
    <recommendedName>
        <fullName evidence="10">Phosphate transport system permease protein</fullName>
    </recommendedName>
</protein>
<evidence type="ECO:0000256" key="10">
    <source>
        <dbReference type="RuleBase" id="RU363054"/>
    </source>
</evidence>
<dbReference type="GO" id="GO:0006817">
    <property type="term" value="P:phosphate ion transport"/>
    <property type="evidence" value="ECO:0007669"/>
    <property type="project" value="UniProtKB-KW"/>
</dbReference>
<organism evidence="12 13">
    <name type="scientific">Methanolobus chelungpuianus</name>
    <dbReference type="NCBI Taxonomy" id="502115"/>
    <lineage>
        <taxon>Archaea</taxon>
        <taxon>Methanobacteriati</taxon>
        <taxon>Methanobacteriota</taxon>
        <taxon>Stenosarchaea group</taxon>
        <taxon>Methanomicrobia</taxon>
        <taxon>Methanosarcinales</taxon>
        <taxon>Methanosarcinaceae</taxon>
        <taxon>Methanolobus</taxon>
    </lineage>
</organism>
<evidence type="ECO:0000256" key="3">
    <source>
        <dbReference type="ARBA" id="ARBA00022448"/>
    </source>
</evidence>
<evidence type="ECO:0000256" key="8">
    <source>
        <dbReference type="ARBA" id="ARBA00023136"/>
    </source>
</evidence>
<accession>A0AAE3HBQ3</accession>
<dbReference type="Pfam" id="PF00528">
    <property type="entry name" value="BPD_transp_1"/>
    <property type="match status" value="1"/>
</dbReference>
<dbReference type="PANTHER" id="PTHR30425:SF1">
    <property type="entry name" value="PHOSPHATE TRANSPORT SYSTEM PERMEASE PROTEIN PSTC"/>
    <property type="match status" value="1"/>
</dbReference>
<evidence type="ECO:0000313" key="13">
    <source>
        <dbReference type="Proteomes" id="UP001206983"/>
    </source>
</evidence>
<comment type="similarity">
    <text evidence="2 10">Belongs to the binding-protein-dependent transport system permease family. CysTW subfamily.</text>
</comment>
<dbReference type="Proteomes" id="UP001206983">
    <property type="component" value="Unassembled WGS sequence"/>
</dbReference>
<comment type="function">
    <text evidence="10">Part of the binding-protein-dependent transport system for phosphate; probably responsible for the translocation of the substrate across the membrane.</text>
</comment>
<comment type="subcellular location">
    <subcellularLocation>
        <location evidence="1 9">Cell membrane</location>
        <topology evidence="1 9">Multi-pass membrane protein</topology>
    </subcellularLocation>
</comment>
<gene>
    <name evidence="12" type="ORF">PV02_11430</name>
</gene>
<evidence type="ECO:0000256" key="7">
    <source>
        <dbReference type="ARBA" id="ARBA00022989"/>
    </source>
</evidence>
<feature type="transmembrane region" description="Helical" evidence="9">
    <location>
        <begin position="206"/>
        <end position="229"/>
    </location>
</feature>
<dbReference type="InterPro" id="IPR035906">
    <property type="entry name" value="MetI-like_sf"/>
</dbReference>
<keyword evidence="8 9" id="KW-0472">Membrane</keyword>
<feature type="transmembrane region" description="Helical" evidence="9">
    <location>
        <begin position="12"/>
        <end position="35"/>
    </location>
</feature>
<dbReference type="Gene3D" id="1.10.3720.10">
    <property type="entry name" value="MetI-like"/>
    <property type="match status" value="1"/>
</dbReference>
<feature type="transmembrane region" description="Helical" evidence="9">
    <location>
        <begin position="145"/>
        <end position="168"/>
    </location>
</feature>
<keyword evidence="7 9" id="KW-1133">Transmembrane helix</keyword>
<feature type="transmembrane region" description="Helical" evidence="9">
    <location>
        <begin position="64"/>
        <end position="88"/>
    </location>
</feature>
<keyword evidence="5 10" id="KW-0592">Phosphate transport</keyword>
<evidence type="ECO:0000259" key="11">
    <source>
        <dbReference type="PROSITE" id="PS50928"/>
    </source>
</evidence>
<feature type="transmembrane region" description="Helical" evidence="9">
    <location>
        <begin position="266"/>
        <end position="285"/>
    </location>
</feature>
<dbReference type="EMBL" id="JTEO01000006">
    <property type="protein sequence ID" value="MCQ6963660.1"/>
    <property type="molecule type" value="Genomic_DNA"/>
</dbReference>
<dbReference type="InterPro" id="IPR011864">
    <property type="entry name" value="Phosphate_PstC"/>
</dbReference>
<dbReference type="InterPro" id="IPR000515">
    <property type="entry name" value="MetI-like"/>
</dbReference>
<dbReference type="InterPro" id="IPR051124">
    <property type="entry name" value="Phosphate_Transport_Permease"/>
</dbReference>
<evidence type="ECO:0000256" key="4">
    <source>
        <dbReference type="ARBA" id="ARBA00022475"/>
    </source>
</evidence>
<feature type="domain" description="ABC transmembrane type-1" evidence="11">
    <location>
        <begin position="68"/>
        <end position="285"/>
    </location>
</feature>
<evidence type="ECO:0000313" key="12">
    <source>
        <dbReference type="EMBL" id="MCQ6963660.1"/>
    </source>
</evidence>
<dbReference type="PANTHER" id="PTHR30425">
    <property type="entry name" value="PHOSPHATE TRANSPORT SYSTEM PERMEASE PROTEIN PST"/>
    <property type="match status" value="1"/>
</dbReference>
<dbReference type="NCBIfam" id="TIGR02138">
    <property type="entry name" value="phosphate_pstC"/>
    <property type="match status" value="1"/>
</dbReference>
<dbReference type="GO" id="GO:0005315">
    <property type="term" value="F:phosphate transmembrane transporter activity"/>
    <property type="evidence" value="ECO:0007669"/>
    <property type="project" value="InterPro"/>
</dbReference>
<keyword evidence="3 9" id="KW-0813">Transport</keyword>
<evidence type="ECO:0000256" key="2">
    <source>
        <dbReference type="ARBA" id="ARBA00007069"/>
    </source>
</evidence>
<evidence type="ECO:0000256" key="9">
    <source>
        <dbReference type="RuleBase" id="RU363032"/>
    </source>
</evidence>
<evidence type="ECO:0000256" key="6">
    <source>
        <dbReference type="ARBA" id="ARBA00022692"/>
    </source>
</evidence>
<dbReference type="CDD" id="cd06261">
    <property type="entry name" value="TM_PBP2"/>
    <property type="match status" value="1"/>
</dbReference>
<dbReference type="GO" id="GO:0005886">
    <property type="term" value="C:plasma membrane"/>
    <property type="evidence" value="ECO:0007669"/>
    <property type="project" value="UniProtKB-SubCell"/>
</dbReference>
<keyword evidence="6 9" id="KW-0812">Transmembrane</keyword>
<dbReference type="SUPFAM" id="SSF161098">
    <property type="entry name" value="MetI-like"/>
    <property type="match status" value="1"/>
</dbReference>
<dbReference type="PROSITE" id="PS50928">
    <property type="entry name" value="ABC_TM1"/>
    <property type="match status" value="1"/>
</dbReference>
<evidence type="ECO:0000256" key="5">
    <source>
        <dbReference type="ARBA" id="ARBA00022592"/>
    </source>
</evidence>
<keyword evidence="4 10" id="KW-1003">Cell membrane</keyword>
<reference evidence="12 13" key="1">
    <citation type="journal article" date="2011" name="Appl. Environ. Microbiol.">
        <title>Methanogenic archaea isolated from Taiwan's Chelungpu fault.</title>
        <authorList>
            <person name="Wu S.Y."/>
            <person name="Lai M.C."/>
        </authorList>
    </citation>
    <scope>NUCLEOTIDE SEQUENCE [LARGE SCALE GENOMIC DNA]</scope>
    <source>
        <strain evidence="12 13">St545Mb</strain>
    </source>
</reference>
<comment type="caution">
    <text evidence="12">The sequence shown here is derived from an EMBL/GenBank/DDBJ whole genome shotgun (WGS) entry which is preliminary data.</text>
</comment>
<evidence type="ECO:0000256" key="1">
    <source>
        <dbReference type="ARBA" id="ARBA00004651"/>
    </source>
</evidence>
<dbReference type="AlphaFoldDB" id="A0AAE3HBQ3"/>
<sequence length="297" mass="32264">MNIRRLKDSISSRLMLAATAFACLLFFFMLVGLYYRASPILSTEPIFDLLFSKEWSPNAGKFGFFPFIMGTLWVTGLAIVIAVPISLLSSIYLSEYADSSLRAAANPLIDLLAGIPSVVYGLWGVIAVVPFIRNIFAPALGVETIGGYSILAGGIVLSIMVFPIIISITSEVMRSVSQDLREVSLSVGATKWQTIKHVVLRKAKPGIFAAIILGFSRAFGETMAVLMVVGNVYRVPSSIFDPAYPLPALIANTFGEMMSIPLYDSAIMLAALLLLIVVMIFNILARMVLIKIEKGVI</sequence>
<name>A0AAE3HBQ3_9EURY</name>